<proteinExistence type="predicted"/>
<sequence length="148" mass="16887">MAKHNSRRRPHLWEKEIALLIKQSLLYISGGEVSDDVLSEAKYHRQKPSFRTPFYLRQYGGKSFLDQIVVEFSPKDDLFERRAGLNISVRDLEGDNLRSKIAENLLESGFSPVGALDNGFIAYTDGKSDLEVFIHQTEEDATVSIRKL</sequence>
<dbReference type="AlphaFoldDB" id="A0A5S3PLU1"/>
<name>A0A5S3PLU1_9RHOB</name>
<accession>A0A5S3PLU1</accession>
<dbReference type="Proteomes" id="UP000309550">
    <property type="component" value="Unassembled WGS sequence"/>
</dbReference>
<gene>
    <name evidence="1" type="ORF">FDT80_07535</name>
</gene>
<comment type="caution">
    <text evidence="1">The sequence shown here is derived from an EMBL/GenBank/DDBJ whole genome shotgun (WGS) entry which is preliminary data.</text>
</comment>
<protein>
    <submittedName>
        <fullName evidence="1">Uncharacterized protein</fullName>
    </submittedName>
</protein>
<evidence type="ECO:0000313" key="1">
    <source>
        <dbReference type="EMBL" id="TMM55394.1"/>
    </source>
</evidence>
<reference evidence="1 2" key="1">
    <citation type="submission" date="2019-05" db="EMBL/GenBank/DDBJ databases">
        <title>Sulfitobacter sabulilitoris sp. nov., isolated from a marine sand.</title>
        <authorList>
            <person name="Yoon J.-H."/>
        </authorList>
    </citation>
    <scope>NUCLEOTIDE SEQUENCE [LARGE SCALE GENOMIC DNA]</scope>
    <source>
        <strain evidence="1 2">HSMS-29</strain>
    </source>
</reference>
<dbReference type="RefSeq" id="WP_138661563.1">
    <property type="nucleotide sequence ID" value="NZ_VANS01000001.1"/>
</dbReference>
<keyword evidence="2" id="KW-1185">Reference proteome</keyword>
<organism evidence="1 2">
    <name type="scientific">Sulfitobacter sabulilitoris</name>
    <dbReference type="NCBI Taxonomy" id="2562655"/>
    <lineage>
        <taxon>Bacteria</taxon>
        <taxon>Pseudomonadati</taxon>
        <taxon>Pseudomonadota</taxon>
        <taxon>Alphaproteobacteria</taxon>
        <taxon>Rhodobacterales</taxon>
        <taxon>Roseobacteraceae</taxon>
        <taxon>Sulfitobacter</taxon>
    </lineage>
</organism>
<dbReference type="EMBL" id="VANS01000001">
    <property type="protein sequence ID" value="TMM55394.1"/>
    <property type="molecule type" value="Genomic_DNA"/>
</dbReference>
<evidence type="ECO:0000313" key="2">
    <source>
        <dbReference type="Proteomes" id="UP000309550"/>
    </source>
</evidence>